<reference evidence="2" key="1">
    <citation type="submission" date="2019-01" db="EMBL/GenBank/DDBJ databases">
        <authorList>
            <consortium name="Pathogen Informatics"/>
        </authorList>
    </citation>
    <scope>NUCLEOTIDE SEQUENCE [LARGE SCALE GENOMIC DNA]</scope>
    <source>
        <strain evidence="2">NCTC10113</strain>
    </source>
</reference>
<sequence>MKKRSFLMVGASFLTIAATAATVVSCGRLTKEQVDKQTTVELTNKDEIFKPTVDNIKSRLKITASPKNWEVTIEKVEYESGVAKVTLKATDKKVTYTLVKQISLNSVYDKFLEITIKNKTAEVVKPENYKDYFTDDFTFDSITTQSTDANYQYELDEFNTNTEKGELVLSIILKDKDGNEIAKFQKTISGFKSKLPEDENDANITIKNLAANQYITKNAGDIKEEDIQFNSKSDKYKYEIVGIEANDAEGKLTINYKQYEKGGLFIAQHQKVLEGFAKITAADLTDPEERFESGNPQEFIDKADYGNYQASDIIKKNYQIKSKSGKYQYMVVNTPVADDLDGTVTFKLKWAIRNGVYSNNTIDYVVSGFKHQVFPFAYKIIDPKDSSKEVKPEDYGKYYANEFSTGKIKAENQTNTENYYYKIDRVNIDPMRGQITLDVNLYKNDDWHKIKSFKTVIAGFKKLLPVNKDDLDLSIKDLAKEQYNTKHASDVKKEDLLLNSKSSSYKYSVVSVQADDSKGTLTAYVDQLMLDGKKIVNFLIKVEGFKKITEADKTDPKLVIEGLDESQYGTVTAEEANAKVWRLQSKSNKFDYREKLFGDPERVVDKANGTITFKLYWKVKGAISWSTEPFEWTISGFKKA</sequence>
<feature type="chain" id="PRO_5019003040" evidence="1">
    <location>
        <begin position="21"/>
        <end position="640"/>
    </location>
</feature>
<feature type="signal peptide" evidence="1">
    <location>
        <begin position="1"/>
        <end position="20"/>
    </location>
</feature>
<dbReference type="AlphaFoldDB" id="A0A448ZZC7"/>
<protein>
    <submittedName>
        <fullName evidence="2">MAA2 antigen-like lipoprotein</fullName>
    </submittedName>
</protein>
<proteinExistence type="predicted"/>
<gene>
    <name evidence="2" type="ORF">NCTC10113_01498</name>
</gene>
<geneLocation type="plasmid" evidence="2">
    <name>2</name>
</geneLocation>
<keyword evidence="1" id="KW-0732">Signal</keyword>
<organism evidence="2">
    <name type="scientific">Metamycoplasma salivarium</name>
    <name type="common">Mycoplasma salivarium</name>
    <dbReference type="NCBI Taxonomy" id="2124"/>
    <lineage>
        <taxon>Bacteria</taxon>
        <taxon>Bacillati</taxon>
        <taxon>Mycoplasmatota</taxon>
        <taxon>Mycoplasmoidales</taxon>
        <taxon>Metamycoplasmataceae</taxon>
        <taxon>Metamycoplasma</taxon>
    </lineage>
</organism>
<dbReference type="PROSITE" id="PS51257">
    <property type="entry name" value="PROKAR_LIPOPROTEIN"/>
    <property type="match status" value="1"/>
</dbReference>
<evidence type="ECO:0000256" key="1">
    <source>
        <dbReference type="SAM" id="SignalP"/>
    </source>
</evidence>
<keyword evidence="2" id="KW-0614">Plasmid</keyword>
<dbReference type="RefSeq" id="WP_024543842.1">
    <property type="nucleotide sequence ID" value="NZ_BPLX01000001.1"/>
</dbReference>
<evidence type="ECO:0000313" key="2">
    <source>
        <dbReference type="EMBL" id="VEU56586.1"/>
    </source>
</evidence>
<keyword evidence="2" id="KW-0449">Lipoprotein</keyword>
<accession>A0A448ZZC7</accession>
<dbReference type="EMBL" id="LR214939">
    <property type="protein sequence ID" value="VEU56586.1"/>
    <property type="molecule type" value="Genomic_DNA"/>
</dbReference>
<name>A0A448ZZC7_METSV</name>